<keyword evidence="3" id="KW-1185">Reference proteome</keyword>
<dbReference type="Gene3D" id="2.60.40.640">
    <property type="match status" value="1"/>
</dbReference>
<dbReference type="InterPro" id="IPR014752">
    <property type="entry name" value="Arrestin-like_C"/>
</dbReference>
<evidence type="ECO:0000313" key="3">
    <source>
        <dbReference type="Proteomes" id="UP001215598"/>
    </source>
</evidence>
<feature type="compositionally biased region" description="Polar residues" evidence="1">
    <location>
        <begin position="1"/>
        <end position="23"/>
    </location>
</feature>
<comment type="caution">
    <text evidence="2">The sequence shown here is derived from an EMBL/GenBank/DDBJ whole genome shotgun (WGS) entry which is preliminary data.</text>
</comment>
<dbReference type="EMBL" id="JARKIB010000186">
    <property type="protein sequence ID" value="KAJ7726539.1"/>
    <property type="molecule type" value="Genomic_DNA"/>
</dbReference>
<sequence>MNSPPVYRSTTSLPSYSPRDSSQGLGGSRGSTEHKFTLKDKKNKTRATLKVFSSAPTPAALPTFLEGDKITGSLELNLPRGEKISGASILVCGEVTTGAHTREKFLDISVPLWSRASGNTPSPALPGDCRWTFSVPIPKDVVLPDFERPGGVRSYTLPQTFLERSARVSAHYFISAKIARSFFREDDELQTMFVYVPALRPGPPSMLRQLAYQENMHIPGPDIDGDGWETLPAVTVKGTVFNDRAIEVQCVLSLSKPLSYTRGSSIPCSITYLCRDPQALNLLCTPRSIDVRLQRQVNYHTSLSRTGSWAGEAAPFRSASENEDSGRAVWWQVDNGPRHGEFVKTFHGEIWLAKTLKPTSAISHFAVTYFVVAMPFEVTGFSSADTGPLIRQEVNVGTIFAKGPRPRSYAPRVFTQEGS</sequence>
<organism evidence="2 3">
    <name type="scientific">Mycena metata</name>
    <dbReference type="NCBI Taxonomy" id="1033252"/>
    <lineage>
        <taxon>Eukaryota</taxon>
        <taxon>Fungi</taxon>
        <taxon>Dikarya</taxon>
        <taxon>Basidiomycota</taxon>
        <taxon>Agaricomycotina</taxon>
        <taxon>Agaricomycetes</taxon>
        <taxon>Agaricomycetidae</taxon>
        <taxon>Agaricales</taxon>
        <taxon>Marasmiineae</taxon>
        <taxon>Mycenaceae</taxon>
        <taxon>Mycena</taxon>
    </lineage>
</organism>
<name>A0AAD7HRF6_9AGAR</name>
<feature type="compositionally biased region" description="Basic and acidic residues" evidence="1">
    <location>
        <begin position="31"/>
        <end position="40"/>
    </location>
</feature>
<reference evidence="2" key="1">
    <citation type="submission" date="2023-03" db="EMBL/GenBank/DDBJ databases">
        <title>Massive genome expansion in bonnet fungi (Mycena s.s.) driven by repeated elements and novel gene families across ecological guilds.</title>
        <authorList>
            <consortium name="Lawrence Berkeley National Laboratory"/>
            <person name="Harder C.B."/>
            <person name="Miyauchi S."/>
            <person name="Viragh M."/>
            <person name="Kuo A."/>
            <person name="Thoen E."/>
            <person name="Andreopoulos B."/>
            <person name="Lu D."/>
            <person name="Skrede I."/>
            <person name="Drula E."/>
            <person name="Henrissat B."/>
            <person name="Morin E."/>
            <person name="Kohler A."/>
            <person name="Barry K."/>
            <person name="LaButti K."/>
            <person name="Morin E."/>
            <person name="Salamov A."/>
            <person name="Lipzen A."/>
            <person name="Mereny Z."/>
            <person name="Hegedus B."/>
            <person name="Baldrian P."/>
            <person name="Stursova M."/>
            <person name="Weitz H."/>
            <person name="Taylor A."/>
            <person name="Grigoriev I.V."/>
            <person name="Nagy L.G."/>
            <person name="Martin F."/>
            <person name="Kauserud H."/>
        </authorList>
    </citation>
    <scope>NUCLEOTIDE SEQUENCE</scope>
    <source>
        <strain evidence="2">CBHHK182m</strain>
    </source>
</reference>
<gene>
    <name evidence="2" type="ORF">B0H16DRAFT_1592562</name>
</gene>
<evidence type="ECO:0000256" key="1">
    <source>
        <dbReference type="SAM" id="MobiDB-lite"/>
    </source>
</evidence>
<evidence type="ECO:0000313" key="2">
    <source>
        <dbReference type="EMBL" id="KAJ7726539.1"/>
    </source>
</evidence>
<dbReference type="AlphaFoldDB" id="A0AAD7HRF6"/>
<feature type="region of interest" description="Disordered" evidence="1">
    <location>
        <begin position="1"/>
        <end position="41"/>
    </location>
</feature>
<proteinExistence type="predicted"/>
<evidence type="ECO:0008006" key="4">
    <source>
        <dbReference type="Google" id="ProtNLM"/>
    </source>
</evidence>
<protein>
    <recommendedName>
        <fullName evidence="4">Arrestin-like N-terminal domain-containing protein</fullName>
    </recommendedName>
</protein>
<accession>A0AAD7HRF6</accession>
<dbReference type="Proteomes" id="UP001215598">
    <property type="component" value="Unassembled WGS sequence"/>
</dbReference>